<name>A0A6P6RZF7_9EIME</name>
<dbReference type="GeneID" id="113147198"/>
<dbReference type="AlphaFoldDB" id="A0A6P6RZF7"/>
<evidence type="ECO:0000256" key="1">
    <source>
        <dbReference type="SAM" id="MobiDB-lite"/>
    </source>
</evidence>
<organism evidence="2 3">
    <name type="scientific">Cyclospora cayetanensis</name>
    <dbReference type="NCBI Taxonomy" id="88456"/>
    <lineage>
        <taxon>Eukaryota</taxon>
        <taxon>Sar</taxon>
        <taxon>Alveolata</taxon>
        <taxon>Apicomplexa</taxon>
        <taxon>Conoidasida</taxon>
        <taxon>Coccidia</taxon>
        <taxon>Eucoccidiorida</taxon>
        <taxon>Eimeriorina</taxon>
        <taxon>Eimeriidae</taxon>
        <taxon>Cyclospora</taxon>
    </lineage>
</organism>
<evidence type="ECO:0000313" key="3">
    <source>
        <dbReference type="RefSeq" id="XP_026192722.1"/>
    </source>
</evidence>
<protein>
    <submittedName>
        <fullName evidence="3">Uncharacterized protein LOC113147198</fullName>
    </submittedName>
</protein>
<feature type="compositionally biased region" description="Polar residues" evidence="1">
    <location>
        <begin position="126"/>
        <end position="138"/>
    </location>
</feature>
<dbReference type="RefSeq" id="XP_026192722.1">
    <property type="nucleotide sequence ID" value="XM_026336937.1"/>
</dbReference>
<sequence>MAGQKKQKAPEPSGGSACVIVQLLQQQLQQHLAAANATGAAQLTAVWKKQQADVQSRMHTERQRSCWHTPSLADSWLQTAQQQQQQQQQTSVGDARVQQQREAELFQVVLQALEEEAESLEKQAATTEQQLDMQQPRSQGAEATAKTLQYLRKGKLLHRDRLCIAADADTEIYTSSSDEEGSASSGGRGGLFLQQQQQWLRSRSLHALQQKQLLLSSDSGLSAAATAAAAAAASTAACEQLHRMLQHRKEVVEPRRELRLWREAAQCLSTPGCSFVERLLQLRSSSSSSRFKSAPCLLLSREEERELRQLLQKHPLKPPLALPSCFLSHESSSILSCRSCFLWLLLQQQLLQQLERGACAVQSRGSETHLVRFLVLQQQLLRLLQGGTKETDDASLTAGAALEAQAASAAAAASSASEFAIQNIAEGQRILMGMRKAVSACSPSRMWGRGRIPL</sequence>
<proteinExistence type="predicted"/>
<dbReference type="OrthoDB" id="10684511at2759"/>
<accession>A0A6P6RZF7</accession>
<keyword evidence="2" id="KW-1185">Reference proteome</keyword>
<feature type="region of interest" description="Disordered" evidence="1">
    <location>
        <begin position="120"/>
        <end position="140"/>
    </location>
</feature>
<dbReference type="Proteomes" id="UP000515125">
    <property type="component" value="Unplaced"/>
</dbReference>
<evidence type="ECO:0000313" key="2">
    <source>
        <dbReference type="Proteomes" id="UP000515125"/>
    </source>
</evidence>
<gene>
    <name evidence="3" type="primary">LOC113147198</name>
</gene>
<reference evidence="3" key="1">
    <citation type="submission" date="2025-08" db="UniProtKB">
        <authorList>
            <consortium name="RefSeq"/>
        </authorList>
    </citation>
    <scope>IDENTIFICATION</scope>
</reference>